<keyword evidence="16" id="KW-1185">Reference proteome</keyword>
<dbReference type="InterPro" id="IPR013295">
    <property type="entry name" value="MAL"/>
</dbReference>
<sequence length="187" mass="20347">MADFPSNVSTVTSSSYSQNSQQRGNSIQGLAANVTTTMDMSFIRSIPAFLMIAEIVLGLLHWALIASTPHTKAPANGWVLFVAIMLWILTSILFLVILFGVQRRLTLIPWPMTVMGYQGVASVLYFTAFAANAASVDVFNRQPFYGHMAAAAFFGAVLTLTYGASAFFSYLDWRGDRENAAATTVPT</sequence>
<accession>A0A8C5GXT2</accession>
<evidence type="ECO:0000256" key="13">
    <source>
        <dbReference type="SAM" id="Phobius"/>
    </source>
</evidence>
<dbReference type="PANTHER" id="PTHR22776">
    <property type="entry name" value="MARVEL-CONTAINING POTENTIAL LIPID RAFT-ASSOCIATED PROTEIN"/>
    <property type="match status" value="1"/>
</dbReference>
<evidence type="ECO:0000256" key="6">
    <source>
        <dbReference type="ARBA" id="ARBA00023136"/>
    </source>
</evidence>
<feature type="transmembrane region" description="Helical" evidence="13">
    <location>
        <begin position="48"/>
        <end position="66"/>
    </location>
</feature>
<dbReference type="AlphaFoldDB" id="A0A8C5GXT2"/>
<keyword evidence="6 11" id="KW-0472">Membrane</keyword>
<evidence type="ECO:0000256" key="3">
    <source>
        <dbReference type="ARBA" id="ARBA00022475"/>
    </source>
</evidence>
<dbReference type="OrthoDB" id="6258237at2759"/>
<dbReference type="GO" id="GO:0043209">
    <property type="term" value="C:myelin sheath"/>
    <property type="evidence" value="ECO:0007669"/>
    <property type="project" value="UniProtKB-SubCell"/>
</dbReference>
<dbReference type="GO" id="GO:0042552">
    <property type="term" value="P:myelination"/>
    <property type="evidence" value="ECO:0007669"/>
    <property type="project" value="TreeGrafter"/>
</dbReference>
<evidence type="ECO:0000313" key="16">
    <source>
        <dbReference type="Proteomes" id="UP000694680"/>
    </source>
</evidence>
<feature type="region of interest" description="Disordered" evidence="12">
    <location>
        <begin position="1"/>
        <end position="22"/>
    </location>
</feature>
<gene>
    <name evidence="15" type="primary">pllp</name>
</gene>
<evidence type="ECO:0000256" key="5">
    <source>
        <dbReference type="ARBA" id="ARBA00022989"/>
    </source>
</evidence>
<feature type="domain" description="MARVEL" evidence="14">
    <location>
        <begin position="42"/>
        <end position="174"/>
    </location>
</feature>
<dbReference type="PANTHER" id="PTHR22776:SF9">
    <property type="entry name" value="PLASMOLIPIN"/>
    <property type="match status" value="1"/>
</dbReference>
<feature type="transmembrane region" description="Helical" evidence="13">
    <location>
        <begin position="148"/>
        <end position="171"/>
    </location>
</feature>
<evidence type="ECO:0000256" key="11">
    <source>
        <dbReference type="PROSITE-ProRule" id="PRU00581"/>
    </source>
</evidence>
<evidence type="ECO:0000256" key="12">
    <source>
        <dbReference type="SAM" id="MobiDB-lite"/>
    </source>
</evidence>
<keyword evidence="5 13" id="KW-1133">Transmembrane helix</keyword>
<comment type="similarity">
    <text evidence="7">Belongs to the MAL family.</text>
</comment>
<protein>
    <recommendedName>
        <fullName evidence="9">Plasmolipin</fullName>
    </recommendedName>
    <alternativeName>
        <fullName evidence="10">Plasma membrane proteolipid</fullName>
    </alternativeName>
</protein>
<feature type="compositionally biased region" description="Low complexity" evidence="12">
    <location>
        <begin position="1"/>
        <end position="21"/>
    </location>
</feature>
<name>A0A8C5GXT2_GOUWI</name>
<comment type="subunit">
    <text evidence="2">Forms oligomers.</text>
</comment>
<dbReference type="GeneID" id="114466145"/>
<evidence type="ECO:0000313" key="15">
    <source>
        <dbReference type="Ensembl" id="ENSGWIP00000037090.1"/>
    </source>
</evidence>
<evidence type="ECO:0000256" key="2">
    <source>
        <dbReference type="ARBA" id="ARBA00011815"/>
    </source>
</evidence>
<evidence type="ECO:0000256" key="4">
    <source>
        <dbReference type="ARBA" id="ARBA00022692"/>
    </source>
</evidence>
<reference evidence="15" key="1">
    <citation type="submission" date="2020-06" db="EMBL/GenBank/DDBJ databases">
        <authorList>
            <consortium name="Wellcome Sanger Institute Data Sharing"/>
        </authorList>
    </citation>
    <scope>NUCLEOTIDE SEQUENCE [LARGE SCALE GENOMIC DNA]</scope>
</reference>
<evidence type="ECO:0000256" key="1">
    <source>
        <dbReference type="ARBA" id="ARBA00004424"/>
    </source>
</evidence>
<reference evidence="15" key="3">
    <citation type="submission" date="2025-09" db="UniProtKB">
        <authorList>
            <consortium name="Ensembl"/>
        </authorList>
    </citation>
    <scope>IDENTIFICATION</scope>
</reference>
<dbReference type="RefSeq" id="XP_028307465.1">
    <property type="nucleotide sequence ID" value="XM_028451664.1"/>
</dbReference>
<dbReference type="InterPro" id="IPR050578">
    <property type="entry name" value="MARVEL-CKLF_proteins"/>
</dbReference>
<proteinExistence type="inferred from homology"/>
<feature type="transmembrane region" description="Helical" evidence="13">
    <location>
        <begin position="78"/>
        <end position="101"/>
    </location>
</feature>
<organism evidence="15 16">
    <name type="scientific">Gouania willdenowi</name>
    <name type="common">Blunt-snouted clingfish</name>
    <name type="synonym">Lepadogaster willdenowi</name>
    <dbReference type="NCBI Taxonomy" id="441366"/>
    <lineage>
        <taxon>Eukaryota</taxon>
        <taxon>Metazoa</taxon>
        <taxon>Chordata</taxon>
        <taxon>Craniata</taxon>
        <taxon>Vertebrata</taxon>
        <taxon>Euteleostomi</taxon>
        <taxon>Actinopterygii</taxon>
        <taxon>Neopterygii</taxon>
        <taxon>Teleostei</taxon>
        <taxon>Neoteleostei</taxon>
        <taxon>Acanthomorphata</taxon>
        <taxon>Ovalentaria</taxon>
        <taxon>Blenniimorphae</taxon>
        <taxon>Blenniiformes</taxon>
        <taxon>Gobiesocoidei</taxon>
        <taxon>Gobiesocidae</taxon>
        <taxon>Gobiesocinae</taxon>
        <taxon>Gouania</taxon>
    </lineage>
</organism>
<dbReference type="CTD" id="51090"/>
<dbReference type="GO" id="GO:0016324">
    <property type="term" value="C:apical plasma membrane"/>
    <property type="evidence" value="ECO:0007669"/>
    <property type="project" value="UniProtKB-SubCell"/>
</dbReference>
<dbReference type="PRINTS" id="PR01884">
    <property type="entry name" value="MALPROTEIN"/>
</dbReference>
<evidence type="ECO:0000256" key="9">
    <source>
        <dbReference type="ARBA" id="ARBA00050024"/>
    </source>
</evidence>
<evidence type="ECO:0000259" key="14">
    <source>
        <dbReference type="PROSITE" id="PS51225"/>
    </source>
</evidence>
<evidence type="ECO:0000256" key="7">
    <source>
        <dbReference type="ARBA" id="ARBA00034721"/>
    </source>
</evidence>
<dbReference type="Proteomes" id="UP000694680">
    <property type="component" value="Chromosome 6"/>
</dbReference>
<evidence type="ECO:0000256" key="8">
    <source>
        <dbReference type="ARBA" id="ARBA00049979"/>
    </source>
</evidence>
<dbReference type="PROSITE" id="PS51225">
    <property type="entry name" value="MARVEL"/>
    <property type="match status" value="1"/>
</dbReference>
<keyword evidence="4 11" id="KW-0812">Transmembrane</keyword>
<reference evidence="15" key="2">
    <citation type="submission" date="2025-08" db="UniProtKB">
        <authorList>
            <consortium name="Ensembl"/>
        </authorList>
    </citation>
    <scope>IDENTIFICATION</scope>
</reference>
<evidence type="ECO:0000256" key="10">
    <source>
        <dbReference type="ARBA" id="ARBA00050050"/>
    </source>
</evidence>
<keyword evidence="3" id="KW-1003">Cell membrane</keyword>
<comment type="subcellular location">
    <subcellularLocation>
        <location evidence="1">Apical cell membrane</location>
        <topology evidence="1">Multi-pass membrane protein</topology>
    </subcellularLocation>
    <subcellularLocation>
        <location evidence="8">Myelin membrane</location>
        <topology evidence="8">Multi-pass membrane protein</topology>
    </subcellularLocation>
</comment>
<dbReference type="Ensembl" id="ENSGWIT00000040397.1">
    <property type="protein sequence ID" value="ENSGWIP00000037090.1"/>
    <property type="gene ID" value="ENSGWIG00000019064.1"/>
</dbReference>
<dbReference type="GO" id="GO:0019911">
    <property type="term" value="F:structural constituent of myelin sheath"/>
    <property type="evidence" value="ECO:0007669"/>
    <property type="project" value="TreeGrafter"/>
</dbReference>
<dbReference type="InterPro" id="IPR008253">
    <property type="entry name" value="Marvel"/>
</dbReference>
<feature type="transmembrane region" description="Helical" evidence="13">
    <location>
        <begin position="113"/>
        <end position="136"/>
    </location>
</feature>
<dbReference type="Pfam" id="PF01284">
    <property type="entry name" value="MARVEL"/>
    <property type="match status" value="1"/>
</dbReference>